<dbReference type="InterPro" id="IPR023614">
    <property type="entry name" value="Porin_dom_sf"/>
</dbReference>
<name>A0A0K1EHF4_CHOCO</name>
<dbReference type="EMBL" id="CP012159">
    <property type="protein sequence ID" value="AKT40097.1"/>
    <property type="molecule type" value="Genomic_DNA"/>
</dbReference>
<dbReference type="Gene3D" id="2.40.160.10">
    <property type="entry name" value="Porin"/>
    <property type="match status" value="1"/>
</dbReference>
<accession>A0A0K1EHF4</accession>
<proteinExistence type="predicted"/>
<dbReference type="STRING" id="52.CMC5_042500"/>
<sequence length="390" mass="42668">MQSQYESHQDSEDQIQQGGVLLNQDRFLVRRGRLRLDAGWRYVELGLELDGSTTRGPIFGARRAEASLLLRQSDWNGEPRPRGVRQEGGVPLAMITFGLSEIPFGFELVDSARERVFMERSVASLAFFPGEPDVGARLSGGLGFFRYALAVLNGEPVDDRPSRPARDPNAAKDVVARLGIDTRATPGFRVSGGVSALHGTGFHPGQEATKGTLQWRDLNENSAVDPGEVTALPGSAATPSQNFTRWAVGLDLQLRLRTPLGEAMLYGEAGVAQNLDRGLYPADPITAGVDVRHFFYYGAFVQEITRFGIAGFRVDHYNPNADFLDPRGGKLVPTAQGITTLSPVAGLVLPNRARLLFQYDAILDALARDARGVPTDLKNDRWTLRLQVEL</sequence>
<dbReference type="KEGG" id="ccro:CMC5_042500"/>
<keyword evidence="2" id="KW-1185">Reference proteome</keyword>
<organism evidence="1 2">
    <name type="scientific">Chondromyces crocatus</name>
    <dbReference type="NCBI Taxonomy" id="52"/>
    <lineage>
        <taxon>Bacteria</taxon>
        <taxon>Pseudomonadati</taxon>
        <taxon>Myxococcota</taxon>
        <taxon>Polyangia</taxon>
        <taxon>Polyangiales</taxon>
        <taxon>Polyangiaceae</taxon>
        <taxon>Chondromyces</taxon>
    </lineage>
</organism>
<protein>
    <recommendedName>
        <fullName evidence="3">Porin</fullName>
    </recommendedName>
</protein>
<evidence type="ECO:0000313" key="1">
    <source>
        <dbReference type="EMBL" id="AKT40097.1"/>
    </source>
</evidence>
<evidence type="ECO:0000313" key="2">
    <source>
        <dbReference type="Proteomes" id="UP000067626"/>
    </source>
</evidence>
<dbReference type="AlphaFoldDB" id="A0A0K1EHF4"/>
<gene>
    <name evidence="1" type="ORF">CMC5_042500</name>
</gene>
<dbReference type="Proteomes" id="UP000067626">
    <property type="component" value="Chromosome"/>
</dbReference>
<reference evidence="1 2" key="1">
    <citation type="submission" date="2015-07" db="EMBL/GenBank/DDBJ databases">
        <title>Genome analysis of myxobacterium Chondromyces crocatus Cm c5 reveals a high potential for natural compound synthesis and the genetic basis for the loss of fruiting body formation.</title>
        <authorList>
            <person name="Zaburannyi N."/>
            <person name="Bunk B."/>
            <person name="Maier J."/>
            <person name="Overmann J."/>
            <person name="Mueller R."/>
        </authorList>
    </citation>
    <scope>NUCLEOTIDE SEQUENCE [LARGE SCALE GENOMIC DNA]</scope>
    <source>
        <strain evidence="1 2">Cm c5</strain>
    </source>
</reference>
<evidence type="ECO:0008006" key="3">
    <source>
        <dbReference type="Google" id="ProtNLM"/>
    </source>
</evidence>